<reference evidence="5 6" key="1">
    <citation type="journal article" date="2004" name="Science">
        <title>The genome of the diatom Thalassiosira pseudonana: ecology, evolution, and metabolism.</title>
        <authorList>
            <person name="Armbrust E.V."/>
            <person name="Berges J.A."/>
            <person name="Bowler C."/>
            <person name="Green B.R."/>
            <person name="Martinez D."/>
            <person name="Putnam N.H."/>
            <person name="Zhou S."/>
            <person name="Allen A.E."/>
            <person name="Apt K.E."/>
            <person name="Bechner M."/>
            <person name="Brzezinski M.A."/>
            <person name="Chaal B.K."/>
            <person name="Chiovitti A."/>
            <person name="Davis A.K."/>
            <person name="Demarest M.S."/>
            <person name="Detter J.C."/>
            <person name="Glavina T."/>
            <person name="Goodstein D."/>
            <person name="Hadi M.Z."/>
            <person name="Hellsten U."/>
            <person name="Hildebrand M."/>
            <person name="Jenkins B.D."/>
            <person name="Jurka J."/>
            <person name="Kapitonov V.V."/>
            <person name="Kroger N."/>
            <person name="Lau W.W."/>
            <person name="Lane T.W."/>
            <person name="Larimer F.W."/>
            <person name="Lippmeier J.C."/>
            <person name="Lucas S."/>
            <person name="Medina M."/>
            <person name="Montsant A."/>
            <person name="Obornik M."/>
            <person name="Parker M.S."/>
            <person name="Palenik B."/>
            <person name="Pazour G.J."/>
            <person name="Richardson P.M."/>
            <person name="Rynearson T.A."/>
            <person name="Saito M.A."/>
            <person name="Schwartz D.C."/>
            <person name="Thamatrakoln K."/>
            <person name="Valentin K."/>
            <person name="Vardi A."/>
            <person name="Wilkerson F.P."/>
            <person name="Rokhsar D.S."/>
        </authorList>
    </citation>
    <scope>NUCLEOTIDE SEQUENCE [LARGE SCALE GENOMIC DNA]</scope>
    <source>
        <strain evidence="5 6">CCMP1335</strain>
    </source>
</reference>
<sequence>MTTYEVHLAIYDLSMGMAKNLSAQFLGQQHAIDIIPHTAVLVYNKEYFFGRGIEWCSPHEFRRSRGIHPIEVQKLGTTTCTEVEFEDWCRRMDRTGQFNAEAYDLLYRNCNTFSQEASQFLGVRSVPQWILDVPQRFLSSPMGMMVRPILEGMQMS</sequence>
<dbReference type="InParanoid" id="B8BSV3"/>
<dbReference type="InterPro" id="IPR008580">
    <property type="entry name" value="PPPDE_dom"/>
</dbReference>
<dbReference type="PaxDb" id="35128-Thaps38948"/>
<dbReference type="RefSeq" id="XP_002285970.1">
    <property type="nucleotide sequence ID" value="XM_002285934.1"/>
</dbReference>
<dbReference type="GO" id="GO:0006611">
    <property type="term" value="P:protein export from nucleus"/>
    <property type="evidence" value="ECO:0000318"/>
    <property type="project" value="GO_Central"/>
</dbReference>
<dbReference type="PROSITE" id="PS51858">
    <property type="entry name" value="PPPDE"/>
    <property type="match status" value="1"/>
</dbReference>
<dbReference type="SMART" id="SM01179">
    <property type="entry name" value="DUF862"/>
    <property type="match status" value="1"/>
</dbReference>
<dbReference type="Gene3D" id="3.90.1720.30">
    <property type="entry name" value="PPPDE domains"/>
    <property type="match status" value="1"/>
</dbReference>
<dbReference type="KEGG" id="tps:THAPSDRAFT_38948"/>
<feature type="domain" description="PPPDE" evidence="4">
    <location>
        <begin position="4"/>
        <end position="151"/>
    </location>
</feature>
<evidence type="ECO:0000256" key="2">
    <source>
        <dbReference type="ARBA" id="ARBA00022670"/>
    </source>
</evidence>
<gene>
    <name evidence="5" type="ORF">THAPSDRAFT_38948</name>
</gene>
<dbReference type="EMBL" id="CM000638">
    <property type="protein sequence ID" value="EED95611.1"/>
    <property type="molecule type" value="Genomic_DNA"/>
</dbReference>
<protein>
    <recommendedName>
        <fullName evidence="4">PPPDE domain-containing protein</fullName>
    </recommendedName>
</protein>
<keyword evidence="3" id="KW-0378">Hydrolase</keyword>
<dbReference type="AlphaFoldDB" id="B8BSV3"/>
<accession>B8BSV3</accession>
<evidence type="ECO:0000256" key="1">
    <source>
        <dbReference type="ARBA" id="ARBA00008140"/>
    </source>
</evidence>
<evidence type="ECO:0000313" key="5">
    <source>
        <dbReference type="EMBL" id="EED95611.1"/>
    </source>
</evidence>
<evidence type="ECO:0000256" key="3">
    <source>
        <dbReference type="ARBA" id="ARBA00022801"/>
    </source>
</evidence>
<organism evidence="5 6">
    <name type="scientific">Thalassiosira pseudonana</name>
    <name type="common">Marine diatom</name>
    <name type="synonym">Cyclotella nana</name>
    <dbReference type="NCBI Taxonomy" id="35128"/>
    <lineage>
        <taxon>Eukaryota</taxon>
        <taxon>Sar</taxon>
        <taxon>Stramenopiles</taxon>
        <taxon>Ochrophyta</taxon>
        <taxon>Bacillariophyta</taxon>
        <taxon>Coscinodiscophyceae</taxon>
        <taxon>Thalassiosirophycidae</taxon>
        <taxon>Thalassiosirales</taxon>
        <taxon>Thalassiosiraceae</taxon>
        <taxon>Thalassiosira</taxon>
    </lineage>
</organism>
<dbReference type="HOGENOM" id="CLU_101028_0_1_1"/>
<dbReference type="GO" id="GO:0008233">
    <property type="term" value="F:peptidase activity"/>
    <property type="evidence" value="ECO:0007669"/>
    <property type="project" value="UniProtKB-KW"/>
</dbReference>
<proteinExistence type="inferred from homology"/>
<name>B8BSV3_THAPS</name>
<keyword evidence="2" id="KW-0645">Protease</keyword>
<dbReference type="OMA" id="HLMLGKQ"/>
<comment type="similarity">
    <text evidence="1">Belongs to the DeSI family.</text>
</comment>
<reference evidence="5 6" key="2">
    <citation type="journal article" date="2008" name="Nature">
        <title>The Phaeodactylum genome reveals the evolutionary history of diatom genomes.</title>
        <authorList>
            <person name="Bowler C."/>
            <person name="Allen A.E."/>
            <person name="Badger J.H."/>
            <person name="Grimwood J."/>
            <person name="Jabbari K."/>
            <person name="Kuo A."/>
            <person name="Maheswari U."/>
            <person name="Martens C."/>
            <person name="Maumus F."/>
            <person name="Otillar R.P."/>
            <person name="Rayko E."/>
            <person name="Salamov A."/>
            <person name="Vandepoele K."/>
            <person name="Beszteri B."/>
            <person name="Gruber A."/>
            <person name="Heijde M."/>
            <person name="Katinka M."/>
            <person name="Mock T."/>
            <person name="Valentin K."/>
            <person name="Verret F."/>
            <person name="Berges J.A."/>
            <person name="Brownlee C."/>
            <person name="Cadoret J.P."/>
            <person name="Chiovitti A."/>
            <person name="Choi C.J."/>
            <person name="Coesel S."/>
            <person name="De Martino A."/>
            <person name="Detter J.C."/>
            <person name="Durkin C."/>
            <person name="Falciatore A."/>
            <person name="Fournet J."/>
            <person name="Haruta M."/>
            <person name="Huysman M.J."/>
            <person name="Jenkins B.D."/>
            <person name="Jiroutova K."/>
            <person name="Jorgensen R.E."/>
            <person name="Joubert Y."/>
            <person name="Kaplan A."/>
            <person name="Kroger N."/>
            <person name="Kroth P.G."/>
            <person name="La Roche J."/>
            <person name="Lindquist E."/>
            <person name="Lommer M."/>
            <person name="Martin-Jezequel V."/>
            <person name="Lopez P.J."/>
            <person name="Lucas S."/>
            <person name="Mangogna M."/>
            <person name="McGinnis K."/>
            <person name="Medlin L.K."/>
            <person name="Montsant A."/>
            <person name="Oudot-Le Secq M.P."/>
            <person name="Napoli C."/>
            <person name="Obornik M."/>
            <person name="Parker M.S."/>
            <person name="Petit J.L."/>
            <person name="Porcel B.M."/>
            <person name="Poulsen N."/>
            <person name="Robison M."/>
            <person name="Rychlewski L."/>
            <person name="Rynearson T.A."/>
            <person name="Schmutz J."/>
            <person name="Shapiro H."/>
            <person name="Siaut M."/>
            <person name="Stanley M."/>
            <person name="Sussman M.R."/>
            <person name="Taylor A.R."/>
            <person name="Vardi A."/>
            <person name="von Dassow P."/>
            <person name="Vyverman W."/>
            <person name="Willis A."/>
            <person name="Wyrwicz L.S."/>
            <person name="Rokhsar D.S."/>
            <person name="Weissenbach J."/>
            <person name="Armbrust E.V."/>
            <person name="Green B.R."/>
            <person name="Van de Peer Y."/>
            <person name="Grigoriev I.V."/>
        </authorList>
    </citation>
    <scope>NUCLEOTIDE SEQUENCE [LARGE SCALE GENOMIC DNA]</scope>
    <source>
        <strain evidence="5 6">CCMP1335</strain>
    </source>
</reference>
<dbReference type="GO" id="GO:0006508">
    <property type="term" value="P:proteolysis"/>
    <property type="evidence" value="ECO:0007669"/>
    <property type="project" value="UniProtKB-KW"/>
</dbReference>
<dbReference type="Proteomes" id="UP000001449">
    <property type="component" value="Chromosome 1"/>
</dbReference>
<dbReference type="GO" id="GO:0032434">
    <property type="term" value="P:regulation of proteasomal ubiquitin-dependent protein catabolic process"/>
    <property type="evidence" value="ECO:0000318"/>
    <property type="project" value="GO_Central"/>
</dbReference>
<feature type="non-terminal residue" evidence="5">
    <location>
        <position position="156"/>
    </location>
</feature>
<evidence type="ECO:0000259" key="4">
    <source>
        <dbReference type="PROSITE" id="PS51858"/>
    </source>
</evidence>
<dbReference type="PANTHER" id="PTHR12378:SF7">
    <property type="entry name" value="DESUMOYLATING ISOPEPTIDASE 1"/>
    <property type="match status" value="1"/>
</dbReference>
<dbReference type="InterPro" id="IPR042266">
    <property type="entry name" value="PPPDE_sf"/>
</dbReference>
<evidence type="ECO:0000313" key="6">
    <source>
        <dbReference type="Proteomes" id="UP000001449"/>
    </source>
</evidence>
<dbReference type="eggNOG" id="KOG0324">
    <property type="taxonomic scope" value="Eukaryota"/>
</dbReference>
<dbReference type="GeneID" id="7445112"/>
<dbReference type="STRING" id="35128.B8BSV3"/>
<keyword evidence="6" id="KW-1185">Reference proteome</keyword>
<dbReference type="Pfam" id="PF05903">
    <property type="entry name" value="Peptidase_C97"/>
    <property type="match status" value="1"/>
</dbReference>
<dbReference type="PANTHER" id="PTHR12378">
    <property type="entry name" value="DESUMOYLATING ISOPEPTIDASE"/>
    <property type="match status" value="1"/>
</dbReference>